<keyword evidence="4 7" id="KW-1133">Transmembrane helix</keyword>
<comment type="subcellular location">
    <subcellularLocation>
        <location evidence="1">Membrane</location>
        <topology evidence="1">Multi-pass membrane protein</topology>
    </subcellularLocation>
</comment>
<dbReference type="PROSITE" id="PS50850">
    <property type="entry name" value="MFS"/>
    <property type="match status" value="1"/>
</dbReference>
<keyword evidence="5 7" id="KW-0472">Membrane</keyword>
<evidence type="ECO:0000256" key="7">
    <source>
        <dbReference type="SAM" id="Phobius"/>
    </source>
</evidence>
<dbReference type="FunFam" id="1.20.1250.20:FF:000064">
    <property type="entry name" value="MFS allantoate transporter"/>
    <property type="match status" value="1"/>
</dbReference>
<evidence type="ECO:0000256" key="5">
    <source>
        <dbReference type="ARBA" id="ARBA00023136"/>
    </source>
</evidence>
<dbReference type="PANTHER" id="PTHR43791:SF70">
    <property type="entry name" value="MAJOR FACILITATOR SUPERFAMILY (MFS) PROFILE DOMAIN-CONTAINING PROTEIN"/>
    <property type="match status" value="1"/>
</dbReference>
<dbReference type="SUPFAM" id="SSF103473">
    <property type="entry name" value="MFS general substrate transporter"/>
    <property type="match status" value="1"/>
</dbReference>
<keyword evidence="3 7" id="KW-0812">Transmembrane</keyword>
<dbReference type="STRING" id="104259.A0A0F7TZ60"/>
<feature type="transmembrane region" description="Helical" evidence="7">
    <location>
        <begin position="450"/>
        <end position="474"/>
    </location>
</feature>
<dbReference type="InterPro" id="IPR011701">
    <property type="entry name" value="MFS"/>
</dbReference>
<sequence>MAAQTSKDGAEAIELENPPMTRPAVLADKLQDGDEALQILQTEFVEYTAEEERQLRWKIDLRLVTVMLIVNGIQFVDKLTISYAATYGMVTEAHLKGQEYSLLITLFYIGYLVAQYPTNYLMQRFPTGKYLTVNFILWGITLAATGSARSFATLAPARFFLGVFESCLNPGFVLISSSWWKREEQAARIGLWYSANGLASVPAGVLFWAIAHIKVDNIFPYQWMFIIFGALTVLVGISLWWILPDTPLTCQWLSDRERIIAVQRLKDNRTGVKNAHHKKDQVIETLSDYRVWMLLLAIFCHNMTNSLQTNFTGIIIKGFGYTTYQAVLLQIPGGAIMAASIILIGFFISSKWGQGKQMFTIIACYIPGIIACGILYGVPVKPSTLSAHLAAIFLIPIVAAAGGMMYSILAANIAGYTKKTMTGTLFFSAYCVANIISPQTFLSWQAPKYATGVFVTLAAFIVNIILFSILYVVYSRENAARRREMEESGEMDEVSDLANAFSDLTDRQNRRLIYKV</sequence>
<feature type="transmembrane region" description="Helical" evidence="7">
    <location>
        <begin position="425"/>
        <end position="444"/>
    </location>
</feature>
<reference evidence="10" key="1">
    <citation type="journal article" date="2015" name="Genome Announc.">
        <title>Draft genome sequence of the fungus Penicillium brasilianum MG11.</title>
        <authorList>
            <person name="Horn F."/>
            <person name="Linde J."/>
            <person name="Mattern D.J."/>
            <person name="Walther G."/>
            <person name="Guthke R."/>
            <person name="Brakhage A.A."/>
            <person name="Valiante V."/>
        </authorList>
    </citation>
    <scope>NUCLEOTIDE SEQUENCE [LARGE SCALE GENOMIC DNA]</scope>
    <source>
        <strain evidence="10">MG11</strain>
    </source>
</reference>
<evidence type="ECO:0000259" key="8">
    <source>
        <dbReference type="PROSITE" id="PS50850"/>
    </source>
</evidence>
<organism evidence="9 10">
    <name type="scientific">Penicillium brasilianum</name>
    <dbReference type="NCBI Taxonomy" id="104259"/>
    <lineage>
        <taxon>Eukaryota</taxon>
        <taxon>Fungi</taxon>
        <taxon>Dikarya</taxon>
        <taxon>Ascomycota</taxon>
        <taxon>Pezizomycotina</taxon>
        <taxon>Eurotiomycetes</taxon>
        <taxon>Eurotiomycetidae</taxon>
        <taxon>Eurotiales</taxon>
        <taxon>Aspergillaceae</taxon>
        <taxon>Penicillium</taxon>
    </lineage>
</organism>
<evidence type="ECO:0000256" key="6">
    <source>
        <dbReference type="ARBA" id="ARBA00037968"/>
    </source>
</evidence>
<name>A0A0F7TZ60_PENBI</name>
<evidence type="ECO:0000313" key="10">
    <source>
        <dbReference type="Proteomes" id="UP000042958"/>
    </source>
</evidence>
<dbReference type="Pfam" id="PF07690">
    <property type="entry name" value="MFS_1"/>
    <property type="match status" value="1"/>
</dbReference>
<evidence type="ECO:0000256" key="3">
    <source>
        <dbReference type="ARBA" id="ARBA00022692"/>
    </source>
</evidence>
<feature type="transmembrane region" description="Helical" evidence="7">
    <location>
        <begin position="359"/>
        <end position="378"/>
    </location>
</feature>
<dbReference type="Gene3D" id="1.20.1250.20">
    <property type="entry name" value="MFS general substrate transporter like domains"/>
    <property type="match status" value="1"/>
</dbReference>
<dbReference type="GO" id="GO:0016020">
    <property type="term" value="C:membrane"/>
    <property type="evidence" value="ECO:0007669"/>
    <property type="project" value="UniProtKB-SubCell"/>
</dbReference>
<evidence type="ECO:0000256" key="4">
    <source>
        <dbReference type="ARBA" id="ARBA00022989"/>
    </source>
</evidence>
<keyword evidence="10" id="KW-1185">Reference proteome</keyword>
<feature type="transmembrane region" description="Helical" evidence="7">
    <location>
        <begin position="327"/>
        <end position="347"/>
    </location>
</feature>
<feature type="transmembrane region" description="Helical" evidence="7">
    <location>
        <begin position="159"/>
        <end position="180"/>
    </location>
</feature>
<feature type="transmembrane region" description="Helical" evidence="7">
    <location>
        <begin position="223"/>
        <end position="243"/>
    </location>
</feature>
<dbReference type="Proteomes" id="UP000042958">
    <property type="component" value="Unassembled WGS sequence"/>
</dbReference>
<gene>
    <name evidence="9" type="ORF">PMG11_09288</name>
</gene>
<accession>A0A0F7TZ60</accession>
<dbReference type="InterPro" id="IPR020846">
    <property type="entry name" value="MFS_dom"/>
</dbReference>
<comment type="similarity">
    <text evidence="6">Belongs to the major facilitator superfamily. Allantoate permease family.</text>
</comment>
<feature type="transmembrane region" description="Helical" evidence="7">
    <location>
        <begin position="130"/>
        <end position="152"/>
    </location>
</feature>
<dbReference type="GO" id="GO:0022857">
    <property type="term" value="F:transmembrane transporter activity"/>
    <property type="evidence" value="ECO:0007669"/>
    <property type="project" value="InterPro"/>
</dbReference>
<dbReference type="PANTHER" id="PTHR43791">
    <property type="entry name" value="PERMEASE-RELATED"/>
    <property type="match status" value="1"/>
</dbReference>
<evidence type="ECO:0000256" key="1">
    <source>
        <dbReference type="ARBA" id="ARBA00004141"/>
    </source>
</evidence>
<evidence type="ECO:0000313" key="9">
    <source>
        <dbReference type="EMBL" id="CEJ60725.1"/>
    </source>
</evidence>
<dbReference type="AlphaFoldDB" id="A0A0F7TZ60"/>
<proteinExistence type="inferred from homology"/>
<protein>
    <recommendedName>
        <fullName evidence="8">Major facilitator superfamily (MFS) profile domain-containing protein</fullName>
    </recommendedName>
</protein>
<feature type="transmembrane region" description="Helical" evidence="7">
    <location>
        <begin position="390"/>
        <end position="413"/>
    </location>
</feature>
<dbReference type="EMBL" id="CDHK01000009">
    <property type="protein sequence ID" value="CEJ60725.1"/>
    <property type="molecule type" value="Genomic_DNA"/>
</dbReference>
<evidence type="ECO:0000256" key="2">
    <source>
        <dbReference type="ARBA" id="ARBA00022448"/>
    </source>
</evidence>
<feature type="transmembrane region" description="Helical" evidence="7">
    <location>
        <begin position="100"/>
        <end position="118"/>
    </location>
</feature>
<keyword evidence="2" id="KW-0813">Transport</keyword>
<dbReference type="InterPro" id="IPR036259">
    <property type="entry name" value="MFS_trans_sf"/>
</dbReference>
<feature type="domain" description="Major facilitator superfamily (MFS) profile" evidence="8">
    <location>
        <begin position="63"/>
        <end position="476"/>
    </location>
</feature>
<dbReference type="OrthoDB" id="6730379at2759"/>
<feature type="transmembrane region" description="Helical" evidence="7">
    <location>
        <begin position="192"/>
        <end position="211"/>
    </location>
</feature>